<proteinExistence type="predicted"/>
<reference evidence="2 3" key="1">
    <citation type="submission" date="2020-08" db="EMBL/GenBank/DDBJ databases">
        <title>Functional genomics of gut bacteria from endangered species of beetles.</title>
        <authorList>
            <person name="Carlos-Shanley C."/>
        </authorList>
    </citation>
    <scope>NUCLEOTIDE SEQUENCE [LARGE SCALE GENOMIC DNA]</scope>
    <source>
        <strain evidence="2 3">S00179</strain>
    </source>
</reference>
<dbReference type="EMBL" id="JACHLI010000001">
    <property type="protein sequence ID" value="MBB4861284.1"/>
    <property type="molecule type" value="Genomic_DNA"/>
</dbReference>
<protein>
    <submittedName>
        <fullName evidence="2">Uncharacterized protein</fullName>
    </submittedName>
</protein>
<feature type="region of interest" description="Disordered" evidence="1">
    <location>
        <begin position="1"/>
        <end position="22"/>
    </location>
</feature>
<evidence type="ECO:0000256" key="1">
    <source>
        <dbReference type="SAM" id="MobiDB-lite"/>
    </source>
</evidence>
<evidence type="ECO:0000313" key="3">
    <source>
        <dbReference type="Proteomes" id="UP000566995"/>
    </source>
</evidence>
<sequence>MKSDSKESIPAQGELENEDLKSLESFSENIDKSCEMIDNFFKEEAVSAASENGAG</sequence>
<name>A0A7W7KEC8_PSENT</name>
<accession>A0A7W7KEC8</accession>
<dbReference type="Proteomes" id="UP000566995">
    <property type="component" value="Unassembled WGS sequence"/>
</dbReference>
<evidence type="ECO:0000313" key="2">
    <source>
        <dbReference type="EMBL" id="MBB4861284.1"/>
    </source>
</evidence>
<organism evidence="2 3">
    <name type="scientific">Pseudomonas nitroreducens</name>
    <dbReference type="NCBI Taxonomy" id="46680"/>
    <lineage>
        <taxon>Bacteria</taxon>
        <taxon>Pseudomonadati</taxon>
        <taxon>Pseudomonadota</taxon>
        <taxon>Gammaproteobacteria</taxon>
        <taxon>Pseudomonadales</taxon>
        <taxon>Pseudomonadaceae</taxon>
        <taxon>Pseudomonas</taxon>
    </lineage>
</organism>
<comment type="caution">
    <text evidence="2">The sequence shown here is derived from an EMBL/GenBank/DDBJ whole genome shotgun (WGS) entry which is preliminary data.</text>
</comment>
<dbReference type="AlphaFoldDB" id="A0A7W7KEC8"/>
<gene>
    <name evidence="2" type="ORF">HNP46_000095</name>
</gene>
<dbReference type="RefSeq" id="WP_184585556.1">
    <property type="nucleotide sequence ID" value="NZ_JACHLI010000001.1"/>
</dbReference>